<feature type="transmembrane region" description="Helical" evidence="7">
    <location>
        <begin position="150"/>
        <end position="176"/>
    </location>
</feature>
<evidence type="ECO:0000256" key="5">
    <source>
        <dbReference type="ARBA" id="ARBA00022989"/>
    </source>
</evidence>
<evidence type="ECO:0000313" key="8">
    <source>
        <dbReference type="EMBL" id="KRG19573.1"/>
    </source>
</evidence>
<reference evidence="9" key="2">
    <citation type="journal article" date="2016" name="Genome Announc.">
        <title>Draft Genome Sequences of Two Novel Amoeba-Resistant Intranuclear Bacteria, 'Candidatus Berkiella cookevillensis' and 'Candidatus Berkiella aquae'.</title>
        <authorList>
            <person name="Mehari Y.T."/>
            <person name="Arivett B.A."/>
            <person name="Farone A.L."/>
            <person name="Gunderson J.H."/>
            <person name="Farone M.B."/>
        </authorList>
    </citation>
    <scope>NUCLEOTIDE SEQUENCE</scope>
    <source>
        <strain evidence="9">CC99</strain>
    </source>
</reference>
<dbReference type="RefSeq" id="WP_057623483.1">
    <property type="nucleotide sequence ID" value="NZ_LKHV02000001.1"/>
</dbReference>
<reference evidence="9" key="3">
    <citation type="submission" date="2021-06" db="EMBL/GenBank/DDBJ databases">
        <title>Genomic Description and Analysis of Intracellular Bacteria, Candidatus Berkiella cookevillensis and Candidatus Berkiella aquae.</title>
        <authorList>
            <person name="Kidane D.T."/>
            <person name="Mehari Y.T."/>
            <person name="Rice F.C."/>
            <person name="Arivett B.A."/>
            <person name="Farone A.L."/>
            <person name="Berk S.G."/>
            <person name="Farone M.B."/>
        </authorList>
    </citation>
    <scope>NUCLEOTIDE SEQUENCE</scope>
    <source>
        <strain evidence="9">CC99</strain>
    </source>
</reference>
<feature type="transmembrane region" description="Helical" evidence="7">
    <location>
        <begin position="403"/>
        <end position="425"/>
    </location>
</feature>
<dbReference type="PANTHER" id="PTHR42770:SF15">
    <property type="entry name" value="GLUTAMATE_GAMMA-AMINOBUTYRATE ANTIPORTER-RELATED"/>
    <property type="match status" value="1"/>
</dbReference>
<dbReference type="PIRSF" id="PIRSF006060">
    <property type="entry name" value="AA_transporter"/>
    <property type="match status" value="1"/>
</dbReference>
<dbReference type="EMBL" id="LKHV01000002">
    <property type="protein sequence ID" value="KRG19573.1"/>
    <property type="molecule type" value="Genomic_DNA"/>
</dbReference>
<feature type="transmembrane region" description="Helical" evidence="7">
    <location>
        <begin position="98"/>
        <end position="115"/>
    </location>
</feature>
<comment type="subcellular location">
    <subcellularLocation>
        <location evidence="1">Cell membrane</location>
        <topology evidence="1">Multi-pass membrane protein</topology>
    </subcellularLocation>
</comment>
<dbReference type="InterPro" id="IPR050367">
    <property type="entry name" value="APC_superfamily"/>
</dbReference>
<gene>
    <name evidence="8" type="primary">gadC_1</name>
    <name evidence="9" type="ORF">CC99x_001490</name>
    <name evidence="8" type="ORF">CC99x_00586</name>
</gene>
<dbReference type="Gene3D" id="1.20.1740.10">
    <property type="entry name" value="Amino acid/polyamine transporter I"/>
    <property type="match status" value="1"/>
</dbReference>
<evidence type="ECO:0000256" key="6">
    <source>
        <dbReference type="ARBA" id="ARBA00023136"/>
    </source>
</evidence>
<dbReference type="AlphaFoldDB" id="A0A0Q9YGA1"/>
<dbReference type="InterPro" id="IPR002293">
    <property type="entry name" value="AA/rel_permease1"/>
</dbReference>
<protein>
    <submittedName>
        <fullName evidence="9">Amino acid permease</fullName>
    </submittedName>
    <submittedName>
        <fullName evidence="8">Glutamate/gamma-aminobutyrate antiporter</fullName>
    </submittedName>
</protein>
<dbReference type="Proteomes" id="UP000051494">
    <property type="component" value="Unassembled WGS sequence"/>
</dbReference>
<evidence type="ECO:0000313" key="9">
    <source>
        <dbReference type="EMBL" id="MCS5707570.1"/>
    </source>
</evidence>
<evidence type="ECO:0000313" key="10">
    <source>
        <dbReference type="Proteomes" id="UP000051494"/>
    </source>
</evidence>
<dbReference type="OrthoDB" id="3185104at2"/>
<sequence length="467" mass="51593">MTTNYVPKKVLSFLSLIMINVIAVDSIRTLPMAANYGFALITMYIIAAIGFFIPTALITAELATTWPEKGGIYSWAKLAFGEKWGFCVVYLQWIYNIIWYPTILTLIASTLAYLYKPELTQNASFMMTTVLATFWLCTLLNMFGMRFSSLVSSIGSIFGTLLPMLLIIALTIVWLLNGNTSEIAMNWQALNPNFKSVTELVFFSQIVYSLLGLEMSSVHALEVKNPKRDYPLALMISVCIILFSLILASLAIAIVIPAISLDNLTGIIQTFTLFSQSFHISWLGSLVAYAILIGGIAAVATWIIGPTKGLFAAASDGLLPETMSKTNRFNVPTNILLLQGGICTILTLVYLLLPTVEASYFALSQMAASLSMLMYIILFAGTIRLRYTQANTPRPFKIPGKKIGVWLICSMGILTCCSVIMIGFVPPLTHMDIGNGYLYETIIVIGMMIFLSPVIFIHKRKEKKAQN</sequence>
<keyword evidence="4 7" id="KW-0812">Transmembrane</keyword>
<evidence type="ECO:0000256" key="7">
    <source>
        <dbReference type="SAM" id="Phobius"/>
    </source>
</evidence>
<organism evidence="8">
    <name type="scientific">Candidatus Berkiella cookevillensis</name>
    <dbReference type="NCBI Taxonomy" id="437022"/>
    <lineage>
        <taxon>Bacteria</taxon>
        <taxon>Pseudomonadati</taxon>
        <taxon>Pseudomonadota</taxon>
        <taxon>Gammaproteobacteria</taxon>
        <taxon>Candidatus Berkiellales</taxon>
        <taxon>Candidatus Berkiellaceae</taxon>
        <taxon>Candidatus Berkiella</taxon>
    </lineage>
</organism>
<feature type="transmembrane region" description="Helical" evidence="7">
    <location>
        <begin position="280"/>
        <end position="304"/>
    </location>
</feature>
<feature type="transmembrane region" description="Helical" evidence="7">
    <location>
        <begin position="6"/>
        <end position="24"/>
    </location>
</feature>
<keyword evidence="3" id="KW-1003">Cell membrane</keyword>
<dbReference type="PATRIC" id="fig|1590042.3.peg.603"/>
<evidence type="ECO:0000256" key="2">
    <source>
        <dbReference type="ARBA" id="ARBA00022448"/>
    </source>
</evidence>
<feature type="transmembrane region" description="Helical" evidence="7">
    <location>
        <begin position="359"/>
        <end position="383"/>
    </location>
</feature>
<dbReference type="STRING" id="437022.CC99x_00586"/>
<dbReference type="PANTHER" id="PTHR42770">
    <property type="entry name" value="AMINO ACID TRANSPORTER-RELATED"/>
    <property type="match status" value="1"/>
</dbReference>
<keyword evidence="6 7" id="KW-0472">Membrane</keyword>
<feature type="transmembrane region" description="Helical" evidence="7">
    <location>
        <begin position="36"/>
        <end position="60"/>
    </location>
</feature>
<accession>A0A0Q9YGA1</accession>
<keyword evidence="5 7" id="KW-1133">Transmembrane helix</keyword>
<feature type="transmembrane region" description="Helical" evidence="7">
    <location>
        <begin position="335"/>
        <end position="353"/>
    </location>
</feature>
<dbReference type="GO" id="GO:0005886">
    <property type="term" value="C:plasma membrane"/>
    <property type="evidence" value="ECO:0007669"/>
    <property type="project" value="UniProtKB-SubCell"/>
</dbReference>
<keyword evidence="10" id="KW-1185">Reference proteome</keyword>
<dbReference type="EMBL" id="LKHV02000001">
    <property type="protein sequence ID" value="MCS5707570.1"/>
    <property type="molecule type" value="Genomic_DNA"/>
</dbReference>
<evidence type="ECO:0000256" key="1">
    <source>
        <dbReference type="ARBA" id="ARBA00004651"/>
    </source>
</evidence>
<feature type="transmembrane region" description="Helical" evidence="7">
    <location>
        <begin position="121"/>
        <end position="143"/>
    </location>
</feature>
<dbReference type="Pfam" id="PF13520">
    <property type="entry name" value="AA_permease_2"/>
    <property type="match status" value="1"/>
</dbReference>
<proteinExistence type="predicted"/>
<keyword evidence="2" id="KW-0813">Transport</keyword>
<evidence type="ECO:0000256" key="3">
    <source>
        <dbReference type="ARBA" id="ARBA00022475"/>
    </source>
</evidence>
<comment type="caution">
    <text evidence="8">The sequence shown here is derived from an EMBL/GenBank/DDBJ whole genome shotgun (WGS) entry which is preliminary data.</text>
</comment>
<evidence type="ECO:0000256" key="4">
    <source>
        <dbReference type="ARBA" id="ARBA00022692"/>
    </source>
</evidence>
<reference evidence="8" key="1">
    <citation type="submission" date="2015-09" db="EMBL/GenBank/DDBJ databases">
        <title>Draft Genome Sequences of Two Novel Amoeba-resistant Intranuclear Bacteria, Candidatus Berkiella cookevillensis and Candidatus Berkiella aquae.</title>
        <authorList>
            <person name="Mehari Y.T."/>
            <person name="Arivett B.A."/>
            <person name="Farone A.L."/>
            <person name="Gunderson J.H."/>
            <person name="Farone M.B."/>
        </authorList>
    </citation>
    <scope>NUCLEOTIDE SEQUENCE [LARGE SCALE GENOMIC DNA]</scope>
    <source>
        <strain evidence="8">CC99</strain>
    </source>
</reference>
<name>A0A0Q9YGA1_9GAMM</name>
<dbReference type="GO" id="GO:0022857">
    <property type="term" value="F:transmembrane transporter activity"/>
    <property type="evidence" value="ECO:0007669"/>
    <property type="project" value="InterPro"/>
</dbReference>
<feature type="transmembrane region" description="Helical" evidence="7">
    <location>
        <begin position="437"/>
        <end position="457"/>
    </location>
</feature>
<feature type="transmembrane region" description="Helical" evidence="7">
    <location>
        <begin position="234"/>
        <end position="260"/>
    </location>
</feature>